<evidence type="ECO:0000256" key="11">
    <source>
        <dbReference type="RuleBase" id="RU000679"/>
    </source>
</evidence>
<evidence type="ECO:0000313" key="12">
    <source>
        <dbReference type="EMBL" id="CAH3139005.1"/>
    </source>
</evidence>
<evidence type="ECO:0000256" key="9">
    <source>
        <dbReference type="ARBA" id="ARBA00023201"/>
    </source>
</evidence>
<gene>
    <name evidence="12" type="ORF">PMEA_00018723</name>
</gene>
<keyword evidence="10 11" id="KW-0407">Ion channel</keyword>
<sequence>MNVETGKLKNAESFHFQKDSSMFDQFRRICGIFRENASLWIHFLHFTFGNSFVFNIGGIQRTSVLRSTKPGISQGLTLEMNIQKQEFLDTTAGAGTVFGRTDPAKDDKRCREGDKFTRKNLCTEILNTSYSMTTETGGQLKFSDEDFGEKNNLRLHVFYQELEREVIKEVLSYTMDAFISGVGGQLGLWVGVSVLPLVEFLELITTLSRFAFKIYSKRNQVIIATPST</sequence>
<evidence type="ECO:0000256" key="4">
    <source>
        <dbReference type="ARBA" id="ARBA00022692"/>
    </source>
</evidence>
<accession>A0AAU9X7H8</accession>
<keyword evidence="4 11" id="KW-0812">Transmembrane</keyword>
<evidence type="ECO:0000256" key="10">
    <source>
        <dbReference type="ARBA" id="ARBA00023303"/>
    </source>
</evidence>
<keyword evidence="9 11" id="KW-0739">Sodium transport</keyword>
<keyword evidence="5" id="KW-1133">Transmembrane helix</keyword>
<keyword evidence="3 11" id="KW-0894">Sodium channel</keyword>
<comment type="similarity">
    <text evidence="11">Belongs to the amiloride-sensitive sodium channel (TC 1.A.6) family.</text>
</comment>
<keyword evidence="8" id="KW-0472">Membrane</keyword>
<keyword evidence="13" id="KW-1185">Reference proteome</keyword>
<name>A0AAU9X7H8_9CNID</name>
<keyword evidence="6" id="KW-0915">Sodium</keyword>
<dbReference type="AlphaFoldDB" id="A0AAU9X7H8"/>
<dbReference type="GO" id="GO:0015280">
    <property type="term" value="F:ligand-gated sodium channel activity"/>
    <property type="evidence" value="ECO:0007669"/>
    <property type="project" value="TreeGrafter"/>
</dbReference>
<organism evidence="12 13">
    <name type="scientific">Pocillopora meandrina</name>
    <dbReference type="NCBI Taxonomy" id="46732"/>
    <lineage>
        <taxon>Eukaryota</taxon>
        <taxon>Metazoa</taxon>
        <taxon>Cnidaria</taxon>
        <taxon>Anthozoa</taxon>
        <taxon>Hexacorallia</taxon>
        <taxon>Scleractinia</taxon>
        <taxon>Astrocoeniina</taxon>
        <taxon>Pocilloporidae</taxon>
        <taxon>Pocillopora</taxon>
    </lineage>
</organism>
<keyword evidence="7 11" id="KW-0406">Ion transport</keyword>
<keyword evidence="2 11" id="KW-0813">Transport</keyword>
<dbReference type="PANTHER" id="PTHR11690">
    <property type="entry name" value="AMILORIDE-SENSITIVE SODIUM CHANNEL-RELATED"/>
    <property type="match status" value="1"/>
</dbReference>
<reference evidence="12 13" key="1">
    <citation type="submission" date="2022-05" db="EMBL/GenBank/DDBJ databases">
        <authorList>
            <consortium name="Genoscope - CEA"/>
            <person name="William W."/>
        </authorList>
    </citation>
    <scope>NUCLEOTIDE SEQUENCE [LARGE SCALE GENOMIC DNA]</scope>
</reference>
<evidence type="ECO:0000256" key="5">
    <source>
        <dbReference type="ARBA" id="ARBA00022989"/>
    </source>
</evidence>
<evidence type="ECO:0000256" key="3">
    <source>
        <dbReference type="ARBA" id="ARBA00022461"/>
    </source>
</evidence>
<protein>
    <submittedName>
        <fullName evidence="12">Uncharacterized protein</fullName>
    </submittedName>
</protein>
<evidence type="ECO:0000256" key="6">
    <source>
        <dbReference type="ARBA" id="ARBA00023053"/>
    </source>
</evidence>
<comment type="caution">
    <text evidence="12">The sequence shown here is derived from an EMBL/GenBank/DDBJ whole genome shotgun (WGS) entry which is preliminary data.</text>
</comment>
<dbReference type="Pfam" id="PF00858">
    <property type="entry name" value="ASC"/>
    <property type="match status" value="1"/>
</dbReference>
<evidence type="ECO:0000313" key="13">
    <source>
        <dbReference type="Proteomes" id="UP001159428"/>
    </source>
</evidence>
<dbReference type="PANTHER" id="PTHR11690:SF248">
    <property type="entry name" value="PICKPOCKET 17, ISOFORM A"/>
    <property type="match status" value="1"/>
</dbReference>
<evidence type="ECO:0000256" key="8">
    <source>
        <dbReference type="ARBA" id="ARBA00023136"/>
    </source>
</evidence>
<dbReference type="Gene3D" id="1.10.287.770">
    <property type="entry name" value="YojJ-like"/>
    <property type="match status" value="1"/>
</dbReference>
<dbReference type="Proteomes" id="UP001159428">
    <property type="component" value="Unassembled WGS sequence"/>
</dbReference>
<evidence type="ECO:0000256" key="7">
    <source>
        <dbReference type="ARBA" id="ARBA00023065"/>
    </source>
</evidence>
<comment type="subcellular location">
    <subcellularLocation>
        <location evidence="1">Membrane</location>
        <topology evidence="1">Multi-pass membrane protein</topology>
    </subcellularLocation>
</comment>
<evidence type="ECO:0000256" key="2">
    <source>
        <dbReference type="ARBA" id="ARBA00022448"/>
    </source>
</evidence>
<evidence type="ECO:0000256" key="1">
    <source>
        <dbReference type="ARBA" id="ARBA00004141"/>
    </source>
</evidence>
<proteinExistence type="inferred from homology"/>
<dbReference type="GO" id="GO:0005886">
    <property type="term" value="C:plasma membrane"/>
    <property type="evidence" value="ECO:0007669"/>
    <property type="project" value="TreeGrafter"/>
</dbReference>
<dbReference type="InterPro" id="IPR001873">
    <property type="entry name" value="ENaC"/>
</dbReference>
<dbReference type="EMBL" id="CALNXJ010000032">
    <property type="protein sequence ID" value="CAH3139005.1"/>
    <property type="molecule type" value="Genomic_DNA"/>
</dbReference>